<comment type="caution">
    <text evidence="8">The sequence shown here is derived from an EMBL/GenBank/DDBJ whole genome shotgun (WGS) entry which is preliminary data.</text>
</comment>
<dbReference type="OrthoDB" id="361039at2759"/>
<dbReference type="InterPro" id="IPR037796">
    <property type="entry name" value="TAF6"/>
</dbReference>
<reference evidence="8 9" key="1">
    <citation type="journal article" date="2018" name="Front. Microbiol.">
        <title>Prospects for Fungal Bioremediation of Acidic Radioactive Waste Sites: Characterization and Genome Sequence of Rhodotorula taiwanensis MD1149.</title>
        <authorList>
            <person name="Tkavc R."/>
            <person name="Matrosova V.Y."/>
            <person name="Grichenko O.E."/>
            <person name="Gostincar C."/>
            <person name="Volpe R.P."/>
            <person name="Klimenkova P."/>
            <person name="Gaidamakova E.K."/>
            <person name="Zhou C.E."/>
            <person name="Stewart B.J."/>
            <person name="Lyman M.G."/>
            <person name="Malfatti S.A."/>
            <person name="Rubinfeld B."/>
            <person name="Courtot M."/>
            <person name="Singh J."/>
            <person name="Dalgard C.L."/>
            <person name="Hamilton T."/>
            <person name="Frey K.G."/>
            <person name="Gunde-Cimerman N."/>
            <person name="Dugan L."/>
            <person name="Daly M.J."/>
        </authorList>
    </citation>
    <scope>NUCLEOTIDE SEQUENCE [LARGE SCALE GENOMIC DNA]</scope>
    <source>
        <strain evidence="8 9">MD1149</strain>
    </source>
</reference>
<evidence type="ECO:0000256" key="2">
    <source>
        <dbReference type="ARBA" id="ARBA00007688"/>
    </source>
</evidence>
<evidence type="ECO:0000259" key="7">
    <source>
        <dbReference type="SMART" id="SM00803"/>
    </source>
</evidence>
<dbReference type="InterPro" id="IPR011442">
    <property type="entry name" value="TAF6_C"/>
</dbReference>
<dbReference type="InterPro" id="IPR004823">
    <property type="entry name" value="TAF_TATA-bd_Histone-like_dom"/>
</dbReference>
<keyword evidence="3" id="KW-0805">Transcription regulation</keyword>
<dbReference type="SUPFAM" id="SSF48371">
    <property type="entry name" value="ARM repeat"/>
    <property type="match status" value="1"/>
</dbReference>
<protein>
    <recommendedName>
        <fullName evidence="7">TATA box binding protein associated factor (TAF) histone-like fold domain-containing protein</fullName>
    </recommendedName>
</protein>
<proteinExistence type="inferred from homology"/>
<keyword evidence="9" id="KW-1185">Reference proteome</keyword>
<comment type="similarity">
    <text evidence="2">Belongs to the TAF6 family.</text>
</comment>
<dbReference type="InterPro" id="IPR016024">
    <property type="entry name" value="ARM-type_fold"/>
</dbReference>
<evidence type="ECO:0000313" key="9">
    <source>
        <dbReference type="Proteomes" id="UP000237144"/>
    </source>
</evidence>
<dbReference type="SMART" id="SM00803">
    <property type="entry name" value="TAF"/>
    <property type="match status" value="1"/>
</dbReference>
<dbReference type="PANTHER" id="PTHR10221">
    <property type="entry name" value="TRANSCRIPTION INITIATION FACTOR TFIID SUBUNIT 6"/>
    <property type="match status" value="1"/>
</dbReference>
<dbReference type="GO" id="GO:0051123">
    <property type="term" value="P:RNA polymerase II preinitiation complex assembly"/>
    <property type="evidence" value="ECO:0007669"/>
    <property type="project" value="TreeGrafter"/>
</dbReference>
<dbReference type="Pfam" id="PF07571">
    <property type="entry name" value="TAF6_C"/>
    <property type="match status" value="1"/>
</dbReference>
<dbReference type="GO" id="GO:0016251">
    <property type="term" value="F:RNA polymerase II general transcription initiation factor activity"/>
    <property type="evidence" value="ECO:0007669"/>
    <property type="project" value="InterPro"/>
</dbReference>
<dbReference type="AlphaFoldDB" id="A0A2S5B1E2"/>
<dbReference type="STRING" id="741276.A0A2S5B1E2"/>
<accession>A0A2S5B1E2</accession>
<dbReference type="SUPFAM" id="SSF47113">
    <property type="entry name" value="Histone-fold"/>
    <property type="match status" value="1"/>
</dbReference>
<evidence type="ECO:0000256" key="1">
    <source>
        <dbReference type="ARBA" id="ARBA00004123"/>
    </source>
</evidence>
<dbReference type="CDD" id="cd08050">
    <property type="entry name" value="TAF6C"/>
    <property type="match status" value="1"/>
</dbReference>
<dbReference type="InterPro" id="IPR009072">
    <property type="entry name" value="Histone-fold"/>
</dbReference>
<dbReference type="GO" id="GO:0000124">
    <property type="term" value="C:SAGA complex"/>
    <property type="evidence" value="ECO:0007669"/>
    <property type="project" value="InterPro"/>
</dbReference>
<dbReference type="GO" id="GO:0046982">
    <property type="term" value="F:protein heterodimerization activity"/>
    <property type="evidence" value="ECO:0007669"/>
    <property type="project" value="InterPro"/>
</dbReference>
<dbReference type="CDD" id="cd22931">
    <property type="entry name" value="HFD_TAF6"/>
    <property type="match status" value="1"/>
</dbReference>
<keyword evidence="5" id="KW-0539">Nucleus</keyword>
<dbReference type="PANTHER" id="PTHR10221:SF9">
    <property type="entry name" value="TRANSCRIPTION INITIATION FACTOR TFIID SUBUNIT 6"/>
    <property type="match status" value="1"/>
</dbReference>
<gene>
    <name evidence="8" type="ORF">BMF94_6371</name>
</gene>
<keyword evidence="4" id="KW-0804">Transcription</keyword>
<dbReference type="GO" id="GO:0005669">
    <property type="term" value="C:transcription factor TFIID complex"/>
    <property type="evidence" value="ECO:0007669"/>
    <property type="project" value="InterPro"/>
</dbReference>
<feature type="region of interest" description="Disordered" evidence="6">
    <location>
        <begin position="511"/>
        <end position="563"/>
    </location>
</feature>
<dbReference type="Proteomes" id="UP000237144">
    <property type="component" value="Unassembled WGS sequence"/>
</dbReference>
<dbReference type="InterPro" id="IPR046344">
    <property type="entry name" value="TAF6_C_sf"/>
</dbReference>
<organism evidence="8 9">
    <name type="scientific">Rhodotorula taiwanensis</name>
    <dbReference type="NCBI Taxonomy" id="741276"/>
    <lineage>
        <taxon>Eukaryota</taxon>
        <taxon>Fungi</taxon>
        <taxon>Dikarya</taxon>
        <taxon>Basidiomycota</taxon>
        <taxon>Pucciniomycotina</taxon>
        <taxon>Microbotryomycetes</taxon>
        <taxon>Sporidiobolales</taxon>
        <taxon>Sporidiobolaceae</taxon>
        <taxon>Rhodotorula</taxon>
    </lineage>
</organism>
<dbReference type="Pfam" id="PF02969">
    <property type="entry name" value="TAF"/>
    <property type="match status" value="2"/>
</dbReference>
<evidence type="ECO:0000256" key="4">
    <source>
        <dbReference type="ARBA" id="ARBA00023163"/>
    </source>
</evidence>
<evidence type="ECO:0000256" key="3">
    <source>
        <dbReference type="ARBA" id="ARBA00023015"/>
    </source>
</evidence>
<evidence type="ECO:0000256" key="5">
    <source>
        <dbReference type="ARBA" id="ARBA00023242"/>
    </source>
</evidence>
<dbReference type="GO" id="GO:0046695">
    <property type="term" value="C:SLIK (SAGA-like) complex"/>
    <property type="evidence" value="ECO:0007669"/>
    <property type="project" value="InterPro"/>
</dbReference>
<dbReference type="GO" id="GO:0003713">
    <property type="term" value="F:transcription coactivator activity"/>
    <property type="evidence" value="ECO:0007669"/>
    <property type="project" value="TreeGrafter"/>
</dbReference>
<dbReference type="EMBL" id="PJQD01000113">
    <property type="protein sequence ID" value="POY70593.1"/>
    <property type="molecule type" value="Genomic_DNA"/>
</dbReference>
<dbReference type="Gene3D" id="1.10.20.10">
    <property type="entry name" value="Histone, subunit A"/>
    <property type="match status" value="1"/>
</dbReference>
<evidence type="ECO:0000313" key="8">
    <source>
        <dbReference type="EMBL" id="POY70593.1"/>
    </source>
</evidence>
<feature type="compositionally biased region" description="Acidic residues" evidence="6">
    <location>
        <begin position="539"/>
        <end position="563"/>
    </location>
</feature>
<name>A0A2S5B1E2_9BASI</name>
<evidence type="ECO:0000256" key="6">
    <source>
        <dbReference type="SAM" id="MobiDB-lite"/>
    </source>
</evidence>
<sequence length="563" mass="59807">MARQPATVSGVWRPDSVKDVAESVGIANLPDDVARALAGDVEYRIWDIIEASPPITRANVPLCLSQESMKFMRHARRTKLKVDDVDHALKVRNLEPLWGFSSSASAAAAQPFKKTVTASGTVYHVEEQEIDLSKVIKTEVPSVPRDISFTGKAPAPVGRLSARRPSSHRVVHAQHTGSRSKAPPAQLARYAPKPAHTALVPTGSGAPGQATSAVTPLVKHVLSRELQLYFTRLVDALGSGVGTSAAANGAAPQETSAEVREAALGSVRNDPGLHQLVPYLIAWGGEQIANNLHDLSALQRALDLFHAMLENPTLFVEPYLHQLTPPILTCLLTSALPPVASKETYPSPPTIRTLAASLLHLILERYAYAYPSLLPRITKTLLRGLAGEGRGLGGRWGAARGLGGIVVGVGAEPATSGGGGNRAVREWIGGGLKPLGEMIEREEETFEGERAEVVREVFNVLRASVLSLPDAGTSNAPSPPHAALVSQYGPLFADAVERDWQNGGRDVHEAVSGATRASGPASRGETVTAAMAAEQQDLAPDEDEQDDAEGDADEDDEDEMDEA</sequence>
<dbReference type="Gene3D" id="1.25.40.770">
    <property type="entry name" value="TAF6, C-terminal HEAT repeat domain"/>
    <property type="match status" value="1"/>
</dbReference>
<comment type="subcellular location">
    <subcellularLocation>
        <location evidence="1">Nucleus</location>
    </subcellularLocation>
</comment>
<feature type="domain" description="TATA box binding protein associated factor (TAF) histone-like fold" evidence="7">
    <location>
        <begin position="11"/>
        <end position="90"/>
    </location>
</feature>